<sequence>MLCDKTKRNGWEMNIAGASRERQKDRRWLDRPTGRLEPGTEGRYGKGKGLLVLYLVTVTLVLPLALKSSSSSSSASGGMLLNELLLFPSCISRDRAGRPRFIIKWWDGSKPIKEDTCREREKRSKVY</sequence>
<accession>A0AAV9UTK0</accession>
<proteinExistence type="predicted"/>
<evidence type="ECO:0000256" key="2">
    <source>
        <dbReference type="SAM" id="Phobius"/>
    </source>
</evidence>
<dbReference type="AlphaFoldDB" id="A0AAV9UTK0"/>
<keyword evidence="2" id="KW-0472">Membrane</keyword>
<reference evidence="3 4" key="1">
    <citation type="submission" date="2019-10" db="EMBL/GenBank/DDBJ databases">
        <authorList>
            <person name="Palmer J.M."/>
        </authorList>
    </citation>
    <scope>NUCLEOTIDE SEQUENCE [LARGE SCALE GENOMIC DNA]</scope>
    <source>
        <strain evidence="3 4">TWF696</strain>
    </source>
</reference>
<dbReference type="Proteomes" id="UP001375240">
    <property type="component" value="Unassembled WGS sequence"/>
</dbReference>
<feature type="region of interest" description="Disordered" evidence="1">
    <location>
        <begin position="22"/>
        <end position="41"/>
    </location>
</feature>
<dbReference type="EMBL" id="JAVHNQ010000005">
    <property type="protein sequence ID" value="KAK6346679.1"/>
    <property type="molecule type" value="Genomic_DNA"/>
</dbReference>
<feature type="transmembrane region" description="Helical" evidence="2">
    <location>
        <begin position="49"/>
        <end position="66"/>
    </location>
</feature>
<gene>
    <name evidence="3" type="ORF">TWF696_006797</name>
</gene>
<organism evidence="3 4">
    <name type="scientific">Orbilia brochopaga</name>
    <dbReference type="NCBI Taxonomy" id="3140254"/>
    <lineage>
        <taxon>Eukaryota</taxon>
        <taxon>Fungi</taxon>
        <taxon>Dikarya</taxon>
        <taxon>Ascomycota</taxon>
        <taxon>Pezizomycotina</taxon>
        <taxon>Orbiliomycetes</taxon>
        <taxon>Orbiliales</taxon>
        <taxon>Orbiliaceae</taxon>
        <taxon>Orbilia</taxon>
    </lineage>
</organism>
<evidence type="ECO:0000313" key="3">
    <source>
        <dbReference type="EMBL" id="KAK6346679.1"/>
    </source>
</evidence>
<keyword evidence="2" id="KW-0812">Transmembrane</keyword>
<keyword evidence="4" id="KW-1185">Reference proteome</keyword>
<keyword evidence="2" id="KW-1133">Transmembrane helix</keyword>
<comment type="caution">
    <text evidence="3">The sequence shown here is derived from an EMBL/GenBank/DDBJ whole genome shotgun (WGS) entry which is preliminary data.</text>
</comment>
<name>A0AAV9UTK0_9PEZI</name>
<evidence type="ECO:0000313" key="4">
    <source>
        <dbReference type="Proteomes" id="UP001375240"/>
    </source>
</evidence>
<protein>
    <submittedName>
        <fullName evidence="3">Uncharacterized protein</fullName>
    </submittedName>
</protein>
<evidence type="ECO:0000256" key="1">
    <source>
        <dbReference type="SAM" id="MobiDB-lite"/>
    </source>
</evidence>